<evidence type="ECO:0000313" key="1">
    <source>
        <dbReference type="EMBL" id="SVC81681.1"/>
    </source>
</evidence>
<dbReference type="EMBL" id="UINC01112608">
    <property type="protein sequence ID" value="SVC81681.1"/>
    <property type="molecule type" value="Genomic_DNA"/>
</dbReference>
<reference evidence="1" key="1">
    <citation type="submission" date="2018-05" db="EMBL/GenBank/DDBJ databases">
        <authorList>
            <person name="Lanie J.A."/>
            <person name="Ng W.-L."/>
            <person name="Kazmierczak K.M."/>
            <person name="Andrzejewski T.M."/>
            <person name="Davidsen T.M."/>
            <person name="Wayne K.J."/>
            <person name="Tettelin H."/>
            <person name="Glass J.I."/>
            <person name="Rusch D."/>
            <person name="Podicherti R."/>
            <person name="Tsui H.-C.T."/>
            <person name="Winkler M.E."/>
        </authorList>
    </citation>
    <scope>NUCLEOTIDE SEQUENCE</scope>
</reference>
<sequence length="58" mass="6924">VKNLITKFTYLILFLLINSTSLALETEIIRDMDKWREKIATLDWKNFEENEFRASVSD</sequence>
<feature type="non-terminal residue" evidence="1">
    <location>
        <position position="58"/>
    </location>
</feature>
<feature type="non-terminal residue" evidence="1">
    <location>
        <position position="1"/>
    </location>
</feature>
<accession>A0A382QBR9</accession>
<proteinExistence type="predicted"/>
<gene>
    <name evidence="1" type="ORF">METZ01_LOCUS334535</name>
</gene>
<name>A0A382QBR9_9ZZZZ</name>
<dbReference type="AlphaFoldDB" id="A0A382QBR9"/>
<organism evidence="1">
    <name type="scientific">marine metagenome</name>
    <dbReference type="NCBI Taxonomy" id="408172"/>
    <lineage>
        <taxon>unclassified sequences</taxon>
        <taxon>metagenomes</taxon>
        <taxon>ecological metagenomes</taxon>
    </lineage>
</organism>
<protein>
    <submittedName>
        <fullName evidence="1">Uncharacterized protein</fullName>
    </submittedName>
</protein>